<reference evidence="2 3" key="1">
    <citation type="submission" date="2013-03" db="EMBL/GenBank/DDBJ databases">
        <title>The Genome Sequence of Cladophialophora psammophila CBS 110553.</title>
        <authorList>
            <consortium name="The Broad Institute Genomics Platform"/>
            <person name="Cuomo C."/>
            <person name="de Hoog S."/>
            <person name="Gorbushina A."/>
            <person name="Walker B."/>
            <person name="Young S.K."/>
            <person name="Zeng Q."/>
            <person name="Gargeya S."/>
            <person name="Fitzgerald M."/>
            <person name="Haas B."/>
            <person name="Abouelleil A."/>
            <person name="Allen A.W."/>
            <person name="Alvarado L."/>
            <person name="Arachchi H.M."/>
            <person name="Berlin A.M."/>
            <person name="Chapman S.B."/>
            <person name="Gainer-Dewar J."/>
            <person name="Goldberg J."/>
            <person name="Griggs A."/>
            <person name="Gujja S."/>
            <person name="Hansen M."/>
            <person name="Howarth C."/>
            <person name="Imamovic A."/>
            <person name="Ireland A."/>
            <person name="Larimer J."/>
            <person name="McCowan C."/>
            <person name="Murphy C."/>
            <person name="Pearson M."/>
            <person name="Poon T.W."/>
            <person name="Priest M."/>
            <person name="Roberts A."/>
            <person name="Saif S."/>
            <person name="Shea T."/>
            <person name="Sisk P."/>
            <person name="Sykes S."/>
            <person name="Wortman J."/>
            <person name="Nusbaum C."/>
            <person name="Birren B."/>
        </authorList>
    </citation>
    <scope>NUCLEOTIDE SEQUENCE [LARGE SCALE GENOMIC DNA]</scope>
    <source>
        <strain evidence="2 3">CBS 110553</strain>
    </source>
</reference>
<dbReference type="InterPro" id="IPR027417">
    <property type="entry name" value="P-loop_NTPase"/>
</dbReference>
<feature type="compositionally biased region" description="Acidic residues" evidence="1">
    <location>
        <begin position="445"/>
        <end position="459"/>
    </location>
</feature>
<dbReference type="OrthoDB" id="8954335at2759"/>
<dbReference type="Gene3D" id="3.40.50.300">
    <property type="entry name" value="P-loop containing nucleotide triphosphate hydrolases"/>
    <property type="match status" value="1"/>
</dbReference>
<protein>
    <recommendedName>
        <fullName evidence="4">G domain-containing protein</fullName>
    </recommendedName>
</protein>
<sequence>MGLTGSGQSSFMNQFQLDRSGKTSPLNSWTESVKTYRCWDPEFETFWIIDTPGFTKTLRSDAEILRDIAGWLKRACLEGIQVTGILYFNSSPRGKSRPKRIDDLYLFIQLCGEQALRRVILVTDFGDKADATVEDTRQQELEHPQLFESVSINGSRIFRHTNGTATARQIVRHLLSIRTGHEPGTYLQIQKEMVDEGKELDQTRAGQSMVAGLAMRHEVSAEFRRKLKAELQSSLADSRRELSNHRRQQMEVKQVLDAALPSDYPHLKQMAVHSDSGYGTGGDFDQDGQTDKKVLDSDRGRENTIFLQASSHFSTDVDVRLNRGSDYLESTAVDLDTLQRITPNDEDIGSRIGVTKLPPVLTAEKHLEACLLNNDELLTTFRQISQRPNVQDLCADIREHLKYYQIDLRAQACTRLENASASLLRGHWYRERIAKKIACKLTGSAEDEDEDEDDDDDEEGVRTRESLLDLEEWIRGNQGFNDPNESGILPADMDQDTPEDRPDDSPDDLLEAFSELDYVKRMEHFIFRGTPFKRLLERIQIQAVTPRYYSLRRTLMTLPKENISFYSIIQQSWLDRLRLRIAKASTVEWDWWPLPPAQEPLSTDHCRISWKCVGCPQLSGSNC</sequence>
<feature type="region of interest" description="Disordered" evidence="1">
    <location>
        <begin position="476"/>
        <end position="508"/>
    </location>
</feature>
<accession>W9X9Q8</accession>
<dbReference type="EMBL" id="AMGX01000003">
    <property type="protein sequence ID" value="EXJ74070.1"/>
    <property type="molecule type" value="Genomic_DNA"/>
</dbReference>
<name>W9X9Q8_9EURO</name>
<proteinExistence type="predicted"/>
<dbReference type="HOGENOM" id="CLU_438708_0_0_1"/>
<dbReference type="GeneID" id="19187097"/>
<evidence type="ECO:0000313" key="2">
    <source>
        <dbReference type="EMBL" id="EXJ74070.1"/>
    </source>
</evidence>
<comment type="caution">
    <text evidence="2">The sequence shown here is derived from an EMBL/GenBank/DDBJ whole genome shotgun (WGS) entry which is preliminary data.</text>
</comment>
<dbReference type="Proteomes" id="UP000019471">
    <property type="component" value="Unassembled WGS sequence"/>
</dbReference>
<dbReference type="RefSeq" id="XP_007741170.1">
    <property type="nucleotide sequence ID" value="XM_007742980.1"/>
</dbReference>
<feature type="region of interest" description="Disordered" evidence="1">
    <location>
        <begin position="442"/>
        <end position="462"/>
    </location>
</feature>
<organism evidence="2 3">
    <name type="scientific">Cladophialophora psammophila CBS 110553</name>
    <dbReference type="NCBI Taxonomy" id="1182543"/>
    <lineage>
        <taxon>Eukaryota</taxon>
        <taxon>Fungi</taxon>
        <taxon>Dikarya</taxon>
        <taxon>Ascomycota</taxon>
        <taxon>Pezizomycotina</taxon>
        <taxon>Eurotiomycetes</taxon>
        <taxon>Chaetothyriomycetidae</taxon>
        <taxon>Chaetothyriales</taxon>
        <taxon>Herpotrichiellaceae</taxon>
        <taxon>Cladophialophora</taxon>
    </lineage>
</organism>
<dbReference type="CDD" id="cd00882">
    <property type="entry name" value="Ras_like_GTPase"/>
    <property type="match status" value="1"/>
</dbReference>
<evidence type="ECO:0008006" key="4">
    <source>
        <dbReference type="Google" id="ProtNLM"/>
    </source>
</evidence>
<keyword evidence="3" id="KW-1185">Reference proteome</keyword>
<dbReference type="eggNOG" id="ENOG502T53K">
    <property type="taxonomic scope" value="Eukaryota"/>
</dbReference>
<gene>
    <name evidence="2" type="ORF">A1O5_02364</name>
</gene>
<evidence type="ECO:0000256" key="1">
    <source>
        <dbReference type="SAM" id="MobiDB-lite"/>
    </source>
</evidence>
<evidence type="ECO:0000313" key="3">
    <source>
        <dbReference type="Proteomes" id="UP000019471"/>
    </source>
</evidence>
<dbReference type="SUPFAM" id="SSF52540">
    <property type="entry name" value="P-loop containing nucleoside triphosphate hydrolases"/>
    <property type="match status" value="1"/>
</dbReference>
<dbReference type="AlphaFoldDB" id="W9X9Q8"/>